<evidence type="ECO:0000256" key="1">
    <source>
        <dbReference type="ARBA" id="ARBA00004651"/>
    </source>
</evidence>
<organism evidence="8 9">
    <name type="scientific">Dyella acidisoli</name>
    <dbReference type="NCBI Taxonomy" id="1867834"/>
    <lineage>
        <taxon>Bacteria</taxon>
        <taxon>Pseudomonadati</taxon>
        <taxon>Pseudomonadota</taxon>
        <taxon>Gammaproteobacteria</taxon>
        <taxon>Lysobacterales</taxon>
        <taxon>Rhodanobacteraceae</taxon>
        <taxon>Dyella</taxon>
    </lineage>
</organism>
<dbReference type="Gene3D" id="3.30.565.10">
    <property type="entry name" value="Histidine kinase-like ATPase, C-terminal domain"/>
    <property type="match status" value="1"/>
</dbReference>
<dbReference type="InterPro" id="IPR036890">
    <property type="entry name" value="HATPase_C_sf"/>
</dbReference>
<evidence type="ECO:0000256" key="2">
    <source>
        <dbReference type="ARBA" id="ARBA00022475"/>
    </source>
</evidence>
<comment type="subcellular location">
    <subcellularLocation>
        <location evidence="1">Cell membrane</location>
        <topology evidence="1">Multi-pass membrane protein</topology>
    </subcellularLocation>
</comment>
<feature type="domain" description="MASE1" evidence="7">
    <location>
        <begin position="48"/>
        <end position="234"/>
    </location>
</feature>
<feature type="transmembrane region" description="Helical" evidence="6">
    <location>
        <begin position="98"/>
        <end position="119"/>
    </location>
</feature>
<sequence length="470" mass="52120">MAVAEVLTQAPIAIECATSFGVIWSALELIPGILLSGPIVYVFRQRKYLFNHLGELNVGMLLACTLIVSIALTVLNQIQFATVVYSPGVQPMHYDHLTAQWVLGYLLGILTVAPSVLAIREAVRQYGWRTLVVRVSESRSTLESACFTGPILAVLVWVGLAQPHLRNLAQVLMFMPVVWLALRHGWQGAALGGTVASLALVWLMPEKYDHATIQAEVILAFAISTMLLVGARVEALDRKAERERQEVRTALAIAQRNVHLGELQLRMAAQALEQARETVRGGFTMMLGRLRHLQPAIDDGGYQRVALAAQDQLFGISDSLHPVVWRERGLAAALREGTVARLLDHAGVRYWCEFKGPVSSLSSTVHLAIYRTMCEAVAEGCRKRDVSDVCVRVRCGDADGRRWVVVSIVCRSNLVRLPHVRWDDLLPRLVRTTTGMGIKAIRDRAAAFEGYARIREIPGGRQISWLMWDL</sequence>
<dbReference type="Pfam" id="PF05231">
    <property type="entry name" value="MASE1"/>
    <property type="match status" value="1"/>
</dbReference>
<keyword evidence="2" id="KW-1003">Cell membrane</keyword>
<proteinExistence type="predicted"/>
<evidence type="ECO:0000256" key="4">
    <source>
        <dbReference type="ARBA" id="ARBA00022989"/>
    </source>
</evidence>
<name>A0ABQ5XTE7_9GAMM</name>
<keyword evidence="9" id="KW-1185">Reference proteome</keyword>
<feature type="transmembrane region" description="Helical" evidence="6">
    <location>
        <begin position="217"/>
        <end position="235"/>
    </location>
</feature>
<feature type="transmembrane region" description="Helical" evidence="6">
    <location>
        <begin position="140"/>
        <end position="158"/>
    </location>
</feature>
<evidence type="ECO:0000256" key="6">
    <source>
        <dbReference type="SAM" id="Phobius"/>
    </source>
</evidence>
<accession>A0ABQ5XTE7</accession>
<keyword evidence="4 6" id="KW-1133">Transmembrane helix</keyword>
<feature type="transmembrane region" description="Helical" evidence="6">
    <location>
        <begin position="22"/>
        <end position="44"/>
    </location>
</feature>
<protein>
    <recommendedName>
        <fullName evidence="7">MASE1 domain-containing protein</fullName>
    </recommendedName>
</protein>
<dbReference type="Proteomes" id="UP001156670">
    <property type="component" value="Unassembled WGS sequence"/>
</dbReference>
<keyword evidence="5 6" id="KW-0472">Membrane</keyword>
<feature type="transmembrane region" description="Helical" evidence="6">
    <location>
        <begin position="56"/>
        <end position="78"/>
    </location>
</feature>
<evidence type="ECO:0000313" key="8">
    <source>
        <dbReference type="EMBL" id="GLQ95156.1"/>
    </source>
</evidence>
<evidence type="ECO:0000256" key="5">
    <source>
        <dbReference type="ARBA" id="ARBA00023136"/>
    </source>
</evidence>
<dbReference type="EMBL" id="BSOB01000057">
    <property type="protein sequence ID" value="GLQ95156.1"/>
    <property type="molecule type" value="Genomic_DNA"/>
</dbReference>
<keyword evidence="3 6" id="KW-0812">Transmembrane</keyword>
<feature type="transmembrane region" description="Helical" evidence="6">
    <location>
        <begin position="189"/>
        <end position="205"/>
    </location>
</feature>
<evidence type="ECO:0000259" key="7">
    <source>
        <dbReference type="Pfam" id="PF05231"/>
    </source>
</evidence>
<comment type="caution">
    <text evidence="8">The sequence shown here is derived from an EMBL/GenBank/DDBJ whole genome shotgun (WGS) entry which is preliminary data.</text>
</comment>
<reference evidence="9" key="1">
    <citation type="journal article" date="2019" name="Int. J. Syst. Evol. Microbiol.">
        <title>The Global Catalogue of Microorganisms (GCM) 10K type strain sequencing project: providing services to taxonomists for standard genome sequencing and annotation.</title>
        <authorList>
            <consortium name="The Broad Institute Genomics Platform"/>
            <consortium name="The Broad Institute Genome Sequencing Center for Infectious Disease"/>
            <person name="Wu L."/>
            <person name="Ma J."/>
        </authorList>
    </citation>
    <scope>NUCLEOTIDE SEQUENCE [LARGE SCALE GENOMIC DNA]</scope>
    <source>
        <strain evidence="9">NBRC 111980</strain>
    </source>
</reference>
<dbReference type="InterPro" id="IPR007895">
    <property type="entry name" value="MASE1"/>
</dbReference>
<gene>
    <name evidence="8" type="ORF">GCM10007901_41110</name>
</gene>
<evidence type="ECO:0000313" key="9">
    <source>
        <dbReference type="Proteomes" id="UP001156670"/>
    </source>
</evidence>
<evidence type="ECO:0000256" key="3">
    <source>
        <dbReference type="ARBA" id="ARBA00022692"/>
    </source>
</evidence>